<dbReference type="OrthoDB" id="20669at2759"/>
<dbReference type="GeneID" id="125552238"/>
<feature type="repeat" description="WD" evidence="3">
    <location>
        <begin position="304"/>
        <end position="345"/>
    </location>
</feature>
<dbReference type="PROSITE" id="PS00678">
    <property type="entry name" value="WD_REPEATS_1"/>
    <property type="match status" value="1"/>
</dbReference>
<accession>A0A8R7U9W2</accession>
<keyword evidence="1 3" id="KW-0853">WD repeat</keyword>
<name>A0A8R7U9W2_TRIUA</name>
<dbReference type="SMART" id="SM00320">
    <property type="entry name" value="WD40"/>
    <property type="match status" value="3"/>
</dbReference>
<dbReference type="SUPFAM" id="SSF50978">
    <property type="entry name" value="WD40 repeat-like"/>
    <property type="match status" value="1"/>
</dbReference>
<keyword evidence="5" id="KW-1185">Reference proteome</keyword>
<evidence type="ECO:0000313" key="5">
    <source>
        <dbReference type="Proteomes" id="UP000015106"/>
    </source>
</evidence>
<reference evidence="5" key="1">
    <citation type="journal article" date="2013" name="Nature">
        <title>Draft genome of the wheat A-genome progenitor Triticum urartu.</title>
        <authorList>
            <person name="Ling H.Q."/>
            <person name="Zhao S."/>
            <person name="Liu D."/>
            <person name="Wang J."/>
            <person name="Sun H."/>
            <person name="Zhang C."/>
            <person name="Fan H."/>
            <person name="Li D."/>
            <person name="Dong L."/>
            <person name="Tao Y."/>
            <person name="Gao C."/>
            <person name="Wu H."/>
            <person name="Li Y."/>
            <person name="Cui Y."/>
            <person name="Guo X."/>
            <person name="Zheng S."/>
            <person name="Wang B."/>
            <person name="Yu K."/>
            <person name="Liang Q."/>
            <person name="Yang W."/>
            <person name="Lou X."/>
            <person name="Chen J."/>
            <person name="Feng M."/>
            <person name="Jian J."/>
            <person name="Zhang X."/>
            <person name="Luo G."/>
            <person name="Jiang Y."/>
            <person name="Liu J."/>
            <person name="Wang Z."/>
            <person name="Sha Y."/>
            <person name="Zhang B."/>
            <person name="Wu H."/>
            <person name="Tang D."/>
            <person name="Shen Q."/>
            <person name="Xue P."/>
            <person name="Zou S."/>
            <person name="Wang X."/>
            <person name="Liu X."/>
            <person name="Wang F."/>
            <person name="Yang Y."/>
            <person name="An X."/>
            <person name="Dong Z."/>
            <person name="Zhang K."/>
            <person name="Zhang X."/>
            <person name="Luo M.C."/>
            <person name="Dvorak J."/>
            <person name="Tong Y."/>
            <person name="Wang J."/>
            <person name="Yang H."/>
            <person name="Li Z."/>
            <person name="Wang D."/>
            <person name="Zhang A."/>
            <person name="Wang J."/>
        </authorList>
    </citation>
    <scope>NUCLEOTIDE SEQUENCE</scope>
    <source>
        <strain evidence="5">cv. G1812</strain>
    </source>
</reference>
<dbReference type="Gramene" id="TuG1812G0400002580.01.T02">
    <property type="protein sequence ID" value="TuG1812G0400002580.01.T02"/>
    <property type="gene ID" value="TuG1812G0400002580.01"/>
</dbReference>
<dbReference type="Gene3D" id="2.130.10.10">
    <property type="entry name" value="YVTN repeat-like/Quinoprotein amine dehydrogenase"/>
    <property type="match status" value="1"/>
</dbReference>
<organism evidence="4 5">
    <name type="scientific">Triticum urartu</name>
    <name type="common">Red wild einkorn</name>
    <name type="synonym">Crithodium urartu</name>
    <dbReference type="NCBI Taxonomy" id="4572"/>
    <lineage>
        <taxon>Eukaryota</taxon>
        <taxon>Viridiplantae</taxon>
        <taxon>Streptophyta</taxon>
        <taxon>Embryophyta</taxon>
        <taxon>Tracheophyta</taxon>
        <taxon>Spermatophyta</taxon>
        <taxon>Magnoliopsida</taxon>
        <taxon>Liliopsida</taxon>
        <taxon>Poales</taxon>
        <taxon>Poaceae</taxon>
        <taxon>BOP clade</taxon>
        <taxon>Pooideae</taxon>
        <taxon>Triticodae</taxon>
        <taxon>Triticeae</taxon>
        <taxon>Triticinae</taxon>
        <taxon>Triticum</taxon>
    </lineage>
</organism>
<evidence type="ECO:0000256" key="1">
    <source>
        <dbReference type="ARBA" id="ARBA00022574"/>
    </source>
</evidence>
<dbReference type="Pfam" id="PF00400">
    <property type="entry name" value="WD40"/>
    <property type="match status" value="2"/>
</dbReference>
<dbReference type="FunFam" id="2.130.10.10:FF:000637">
    <property type="entry name" value="WD-40 repeat family protein"/>
    <property type="match status" value="1"/>
</dbReference>
<dbReference type="PROSITE" id="PS50082">
    <property type="entry name" value="WD_REPEATS_2"/>
    <property type="match status" value="1"/>
</dbReference>
<evidence type="ECO:0000256" key="2">
    <source>
        <dbReference type="ARBA" id="ARBA00022737"/>
    </source>
</evidence>
<proteinExistence type="predicted"/>
<evidence type="ECO:0008006" key="6">
    <source>
        <dbReference type="Google" id="ProtNLM"/>
    </source>
</evidence>
<dbReference type="PROSITE" id="PS50294">
    <property type="entry name" value="WD_REPEATS_REGION"/>
    <property type="match status" value="1"/>
</dbReference>
<sequence>MAHDLQDDLEFVAAGHDYDDFEFDDAGGNGLRTSGGASQYQLNTEMNDTSALEYRQGKDMQEIPWERLNYSRDQYRQMRLKQYKNYQSLARPRDALAKECQRAETRDAFYDFHLNTRHVKPTIVHFQLRNLLWATSKHDVYVTQNYSVMHWSSLLRRGKEVLNVAGPNQDMRGGGPLSRVQISTMMVKDNLLAAGGFHGELICKYVDQPGVAFCTNLAGNKKSITNAVEIYKSPNGSTRVMAANNDCVVRTFDTEKYSLLTQFPFAWSVNNMSVSPDGKLLAVLGDSSDCLIADSGSGKEIASLRGHADYSFASAWHPDGRVLATGNQDRTCRLWDVRNPSEAFAVLEGRIGAVRGLRFSPDGRFLAAAEPADFVRVYDVAAGYARAQEIDLFGEIAGVSFSPDDGAEALFVGVADRTYGSLLEFRRRHRHAYLDCYL</sequence>
<dbReference type="PANTHER" id="PTHR43991:SF12">
    <property type="entry name" value="WD REPEAT PROTEIN (AFU_ORTHOLOGUE AFUA_8G05640)"/>
    <property type="match status" value="1"/>
</dbReference>
<dbReference type="RefSeq" id="XP_048571682.1">
    <property type="nucleotide sequence ID" value="XM_048715725.1"/>
</dbReference>
<keyword evidence="2" id="KW-0677">Repeat</keyword>
<dbReference type="AlphaFoldDB" id="A0A8R7U9W2"/>
<dbReference type="InterPro" id="IPR001680">
    <property type="entry name" value="WD40_rpt"/>
</dbReference>
<reference evidence="4" key="2">
    <citation type="submission" date="2018-03" db="EMBL/GenBank/DDBJ databases">
        <title>The Triticum urartu genome reveals the dynamic nature of wheat genome evolution.</title>
        <authorList>
            <person name="Ling H."/>
            <person name="Ma B."/>
            <person name="Shi X."/>
            <person name="Liu H."/>
            <person name="Dong L."/>
            <person name="Sun H."/>
            <person name="Cao Y."/>
            <person name="Gao Q."/>
            <person name="Zheng S."/>
            <person name="Li Y."/>
            <person name="Yu Y."/>
            <person name="Du H."/>
            <person name="Qi M."/>
            <person name="Li Y."/>
            <person name="Yu H."/>
            <person name="Cui Y."/>
            <person name="Wang N."/>
            <person name="Chen C."/>
            <person name="Wu H."/>
            <person name="Zhao Y."/>
            <person name="Zhang J."/>
            <person name="Li Y."/>
            <person name="Zhou W."/>
            <person name="Zhang B."/>
            <person name="Hu W."/>
            <person name="Eijk M."/>
            <person name="Tang J."/>
            <person name="Witsenboer H."/>
            <person name="Zhao S."/>
            <person name="Li Z."/>
            <person name="Zhang A."/>
            <person name="Wang D."/>
            <person name="Liang C."/>
        </authorList>
    </citation>
    <scope>NUCLEOTIDE SEQUENCE [LARGE SCALE GENOMIC DNA]</scope>
    <source>
        <strain evidence="4">cv. G1812</strain>
    </source>
</reference>
<dbReference type="InterPro" id="IPR019775">
    <property type="entry name" value="WD40_repeat_CS"/>
</dbReference>
<dbReference type="Proteomes" id="UP000015106">
    <property type="component" value="Chromosome 4"/>
</dbReference>
<dbReference type="InterPro" id="IPR015943">
    <property type="entry name" value="WD40/YVTN_repeat-like_dom_sf"/>
</dbReference>
<reference evidence="4" key="3">
    <citation type="submission" date="2022-06" db="UniProtKB">
        <authorList>
            <consortium name="EnsemblPlants"/>
        </authorList>
    </citation>
    <scope>IDENTIFICATION</scope>
</reference>
<dbReference type="EnsemblPlants" id="TuG1812G0400002580.01.T02">
    <property type="protein sequence ID" value="TuG1812G0400002580.01.T02"/>
    <property type="gene ID" value="TuG1812G0400002580.01"/>
</dbReference>
<gene>
    <name evidence="4" type="primary">LOC125552238</name>
</gene>
<dbReference type="InterPro" id="IPR036322">
    <property type="entry name" value="WD40_repeat_dom_sf"/>
</dbReference>
<dbReference type="PANTHER" id="PTHR43991">
    <property type="entry name" value="WD REPEAT PROTEIN (AFU_ORTHOLOGUE AFUA_8G05640)-RELATED"/>
    <property type="match status" value="1"/>
</dbReference>
<evidence type="ECO:0000256" key="3">
    <source>
        <dbReference type="PROSITE-ProRule" id="PRU00221"/>
    </source>
</evidence>
<evidence type="ECO:0000313" key="4">
    <source>
        <dbReference type="EnsemblPlants" id="TuG1812G0400002580.01.T02"/>
    </source>
</evidence>
<dbReference type="KEGG" id="tua:125552238"/>
<protein>
    <recommendedName>
        <fullName evidence="6">WD repeat-containing protein C2A9.03</fullName>
    </recommendedName>
</protein>